<feature type="compositionally biased region" description="Basic and acidic residues" evidence="1">
    <location>
        <begin position="293"/>
        <end position="304"/>
    </location>
</feature>
<evidence type="ECO:0000256" key="2">
    <source>
        <dbReference type="SAM" id="Phobius"/>
    </source>
</evidence>
<protein>
    <submittedName>
        <fullName evidence="3">Uncharacterized protein</fullName>
    </submittedName>
</protein>
<accession>A0A7J6L777</accession>
<evidence type="ECO:0000256" key="1">
    <source>
        <dbReference type="SAM" id="MobiDB-lite"/>
    </source>
</evidence>
<feature type="transmembrane region" description="Helical" evidence="2">
    <location>
        <begin position="331"/>
        <end position="349"/>
    </location>
</feature>
<proteinExistence type="predicted"/>
<evidence type="ECO:0000313" key="4">
    <source>
        <dbReference type="Proteomes" id="UP000591131"/>
    </source>
</evidence>
<feature type="region of interest" description="Disordered" evidence="1">
    <location>
        <begin position="293"/>
        <end position="320"/>
    </location>
</feature>
<evidence type="ECO:0000313" key="3">
    <source>
        <dbReference type="EMBL" id="KAF4655057.1"/>
    </source>
</evidence>
<keyword evidence="2" id="KW-1133">Transmembrane helix</keyword>
<reference evidence="3 4" key="1">
    <citation type="submission" date="2020-04" db="EMBL/GenBank/DDBJ databases">
        <title>Perkinsus chesapeaki whole genome sequence.</title>
        <authorList>
            <person name="Bogema D.R."/>
        </authorList>
    </citation>
    <scope>NUCLEOTIDE SEQUENCE [LARGE SCALE GENOMIC DNA]</scope>
    <source>
        <strain evidence="3">ATCC PRA-425</strain>
    </source>
</reference>
<name>A0A7J6L777_PERCH</name>
<dbReference type="EMBL" id="JAAPAO010000681">
    <property type="protein sequence ID" value="KAF4655057.1"/>
    <property type="molecule type" value="Genomic_DNA"/>
</dbReference>
<dbReference type="Proteomes" id="UP000591131">
    <property type="component" value="Unassembled WGS sequence"/>
</dbReference>
<dbReference type="AlphaFoldDB" id="A0A7J6L777"/>
<dbReference type="OrthoDB" id="444062at2759"/>
<keyword evidence="2" id="KW-0472">Membrane</keyword>
<gene>
    <name evidence="3" type="ORF">FOL47_009615</name>
</gene>
<organism evidence="3 4">
    <name type="scientific">Perkinsus chesapeaki</name>
    <name type="common">Clam parasite</name>
    <name type="synonym">Perkinsus andrewsi</name>
    <dbReference type="NCBI Taxonomy" id="330153"/>
    <lineage>
        <taxon>Eukaryota</taxon>
        <taxon>Sar</taxon>
        <taxon>Alveolata</taxon>
        <taxon>Perkinsozoa</taxon>
        <taxon>Perkinsea</taxon>
        <taxon>Perkinsida</taxon>
        <taxon>Perkinsidae</taxon>
        <taxon>Perkinsus</taxon>
    </lineage>
</organism>
<keyword evidence="2" id="KW-0812">Transmembrane</keyword>
<keyword evidence="4" id="KW-1185">Reference proteome</keyword>
<comment type="caution">
    <text evidence="3">The sequence shown here is derived from an EMBL/GenBank/DDBJ whole genome shotgun (WGS) entry which is preliminary data.</text>
</comment>
<sequence>MDVVYFNTVGGELDPTAVAARCLSKLVNNRQGRGTIVLSECSFPSTAWLGDLPAGCIREAPRDQKLYKVNDIVCGKDLLECLAYFLGEGAPISKDAAFSAYLNVEFGRCLEYILWGNDAVFDGFTKEVYAETVPNFIFRNFTLTSSDQRSARKQHSGISTMDMCARRLEEVLDRLSRWTLSIDIGQLVGECPEKGDYQNGMINGDVRAPSKRVICEAFGYLAVLFSIPQSRMDRRLRILLQDQRWQGLVDFCRKVESKLEVFGNGKNFLNETIDVPLHHSWFEMWGFGVKSESARDRSDSHDSSSAEPQGYPDEDADPQDYEEPAMRWQRFAFAGIAATIVVGYIATGWNPPFEVQLS</sequence>